<evidence type="ECO:0000313" key="1">
    <source>
        <dbReference type="EMBL" id="KAL1594348.1"/>
    </source>
</evidence>
<sequence>MPLCFKPTSSITHWEFGEEDTPKPTITSKDVSTLLRKPSPTPIPWTVVSSPSTLIFTTRSAPLPTPTTLVSLSAPSTFSLSSNPPFRYTLTFSTSAQNPITVLATRDAVISSDADIELIDPMSGARLGPEMLDDGNEDGPYQPSDFTRLDSVYTEHRELDITSPHWQELKGKLSVGEEYVLRYLGGKWRWWTEDTIEEVLMYAGERGSMGLGESGVIDFGGKECAFRVVE</sequence>
<organism evidence="1 2">
    <name type="scientific">Paraconiothyrium brasiliense</name>
    <dbReference type="NCBI Taxonomy" id="300254"/>
    <lineage>
        <taxon>Eukaryota</taxon>
        <taxon>Fungi</taxon>
        <taxon>Dikarya</taxon>
        <taxon>Ascomycota</taxon>
        <taxon>Pezizomycotina</taxon>
        <taxon>Dothideomycetes</taxon>
        <taxon>Pleosporomycetidae</taxon>
        <taxon>Pleosporales</taxon>
        <taxon>Massarineae</taxon>
        <taxon>Didymosphaeriaceae</taxon>
        <taxon>Paraconiothyrium</taxon>
    </lineage>
</organism>
<keyword evidence="2" id="KW-1185">Reference proteome</keyword>
<reference evidence="1 2" key="1">
    <citation type="submission" date="2024-02" db="EMBL/GenBank/DDBJ databases">
        <title>De novo assembly and annotation of 12 fungi associated with fruit tree decline syndrome in Ontario, Canada.</title>
        <authorList>
            <person name="Sulman M."/>
            <person name="Ellouze W."/>
            <person name="Ilyukhin E."/>
        </authorList>
    </citation>
    <scope>NUCLEOTIDE SEQUENCE [LARGE SCALE GENOMIC DNA]</scope>
    <source>
        <strain evidence="1 2">M42-189</strain>
    </source>
</reference>
<protein>
    <submittedName>
        <fullName evidence="1">Uncharacterized protein</fullName>
    </submittedName>
</protein>
<accession>A0ABR3QQR7</accession>
<evidence type="ECO:0000313" key="2">
    <source>
        <dbReference type="Proteomes" id="UP001521785"/>
    </source>
</evidence>
<dbReference type="Proteomes" id="UP001521785">
    <property type="component" value="Unassembled WGS sequence"/>
</dbReference>
<proteinExistence type="predicted"/>
<dbReference type="EMBL" id="JAKJXO020000017">
    <property type="protein sequence ID" value="KAL1594348.1"/>
    <property type="molecule type" value="Genomic_DNA"/>
</dbReference>
<comment type="caution">
    <text evidence="1">The sequence shown here is derived from an EMBL/GenBank/DDBJ whole genome shotgun (WGS) entry which is preliminary data.</text>
</comment>
<gene>
    <name evidence="1" type="ORF">SLS60_010108</name>
</gene>
<name>A0ABR3QQR7_9PLEO</name>